<comment type="caution">
    <text evidence="1">The sequence shown here is derived from an EMBL/GenBank/DDBJ whole genome shotgun (WGS) entry which is preliminary data.</text>
</comment>
<reference evidence="1 3" key="1">
    <citation type="submission" date="2023-07" db="EMBL/GenBank/DDBJ databases">
        <title>Sorghum-associated microbial communities from plants grown in Nebraska, USA.</title>
        <authorList>
            <person name="Schachtman D."/>
        </authorList>
    </citation>
    <scope>NUCLEOTIDE SEQUENCE</scope>
    <source>
        <strain evidence="1">DS1006</strain>
        <strain evidence="2 3">DS1016</strain>
    </source>
</reference>
<organism evidence="1 4">
    <name type="scientific">Arthrobacter bambusae</name>
    <dbReference type="NCBI Taxonomy" id="1338426"/>
    <lineage>
        <taxon>Bacteria</taxon>
        <taxon>Bacillati</taxon>
        <taxon>Actinomycetota</taxon>
        <taxon>Actinomycetes</taxon>
        <taxon>Micrococcales</taxon>
        <taxon>Micrococcaceae</taxon>
        <taxon>Arthrobacter</taxon>
    </lineage>
</organism>
<dbReference type="EMBL" id="JAUSRG010000001">
    <property type="protein sequence ID" value="MDP9903239.1"/>
    <property type="molecule type" value="Genomic_DNA"/>
</dbReference>
<gene>
    <name evidence="1" type="ORF">J2S90_000179</name>
    <name evidence="2" type="ORF">J2S93_001524</name>
</gene>
<evidence type="ECO:0000313" key="3">
    <source>
        <dbReference type="Proteomes" id="UP001230951"/>
    </source>
</evidence>
<dbReference type="AlphaFoldDB" id="A0AAW8DDT6"/>
<evidence type="ECO:0000313" key="4">
    <source>
        <dbReference type="Proteomes" id="UP001242995"/>
    </source>
</evidence>
<dbReference type="Proteomes" id="UP001230951">
    <property type="component" value="Unassembled WGS sequence"/>
</dbReference>
<accession>A0AAW8DDT6</accession>
<protein>
    <submittedName>
        <fullName evidence="1">Uncharacterized protein</fullName>
    </submittedName>
</protein>
<name>A0AAW8DDT6_9MICC</name>
<evidence type="ECO:0000313" key="1">
    <source>
        <dbReference type="EMBL" id="MDP9903239.1"/>
    </source>
</evidence>
<dbReference type="EMBL" id="JAUSTF010000002">
    <property type="protein sequence ID" value="MDQ0180108.1"/>
    <property type="molecule type" value="Genomic_DNA"/>
</dbReference>
<dbReference type="RefSeq" id="WP_306958858.1">
    <property type="nucleotide sequence ID" value="NZ_JAUSRG010000001.1"/>
</dbReference>
<evidence type="ECO:0000313" key="2">
    <source>
        <dbReference type="EMBL" id="MDQ0180108.1"/>
    </source>
</evidence>
<keyword evidence="3" id="KW-1185">Reference proteome</keyword>
<sequence length="67" mass="7314">MYVSKTDAIEQVIVPAIEANGAEVASRDEYDLDVIFDATFEYSPELGGYVSIADHDEFWAAVQAAAK</sequence>
<proteinExistence type="predicted"/>
<dbReference type="Proteomes" id="UP001242995">
    <property type="component" value="Unassembled WGS sequence"/>
</dbReference>